<protein>
    <submittedName>
        <fullName evidence="1">Uncharacterized protein</fullName>
    </submittedName>
</protein>
<dbReference type="AlphaFoldDB" id="A0A2Z6GBS9"/>
<gene>
    <name evidence="1" type="ORF">OYT1_ch1449</name>
</gene>
<accession>A0A2Z6GBS9</accession>
<sequence>MHSQVRSLMSIPHFKIWLSSIFTVTLDVNSNIYRLLLWCSRRFMIISGEGNRITDALDELLTQAWK</sequence>
<proteinExistence type="predicted"/>
<evidence type="ECO:0000313" key="2">
    <source>
        <dbReference type="Proteomes" id="UP000033070"/>
    </source>
</evidence>
<organism evidence="1 2">
    <name type="scientific">Ferriphaselus amnicola</name>
    <dbReference type="NCBI Taxonomy" id="1188319"/>
    <lineage>
        <taxon>Bacteria</taxon>
        <taxon>Pseudomonadati</taxon>
        <taxon>Pseudomonadota</taxon>
        <taxon>Betaproteobacteria</taxon>
        <taxon>Nitrosomonadales</taxon>
        <taxon>Gallionellaceae</taxon>
        <taxon>Ferriphaselus</taxon>
    </lineage>
</organism>
<keyword evidence="2" id="KW-1185">Reference proteome</keyword>
<dbReference type="EMBL" id="AP018738">
    <property type="protein sequence ID" value="BBE51003.1"/>
    <property type="molecule type" value="Genomic_DNA"/>
</dbReference>
<name>A0A2Z6GBS9_9PROT</name>
<dbReference type="KEGG" id="fam:OYT1_ch1449"/>
<evidence type="ECO:0000313" key="1">
    <source>
        <dbReference type="EMBL" id="BBE51003.1"/>
    </source>
</evidence>
<dbReference type="STRING" id="1188319.OYT1_02606"/>
<reference evidence="1 2" key="1">
    <citation type="submission" date="2018-06" db="EMBL/GenBank/DDBJ databases">
        <title>OYT1 Genome Sequencing.</title>
        <authorList>
            <person name="Kato S."/>
            <person name="Itoh T."/>
            <person name="Ohkuma M."/>
        </authorList>
    </citation>
    <scope>NUCLEOTIDE SEQUENCE [LARGE SCALE GENOMIC DNA]</scope>
    <source>
        <strain evidence="1 2">OYT1</strain>
    </source>
</reference>
<dbReference type="Proteomes" id="UP000033070">
    <property type="component" value="Chromosome"/>
</dbReference>